<dbReference type="Proteomes" id="UP000465866">
    <property type="component" value="Chromosome"/>
</dbReference>
<dbReference type="NCBIfam" id="TIGR03621">
    <property type="entry name" value="F420_MSMEG_2516"/>
    <property type="match status" value="1"/>
</dbReference>
<dbReference type="InterPro" id="IPR050172">
    <property type="entry name" value="SsuD_RutA_monooxygenase"/>
</dbReference>
<keyword evidence="3" id="KW-0560">Oxidoreductase</keyword>
<dbReference type="GO" id="GO:0046306">
    <property type="term" value="P:alkanesulfonate catabolic process"/>
    <property type="evidence" value="ECO:0007669"/>
    <property type="project" value="TreeGrafter"/>
</dbReference>
<dbReference type="Gene3D" id="3.20.20.30">
    <property type="entry name" value="Luciferase-like domain"/>
    <property type="match status" value="1"/>
</dbReference>
<dbReference type="Pfam" id="PF00296">
    <property type="entry name" value="Bac_luciferase"/>
    <property type="match status" value="1"/>
</dbReference>
<dbReference type="PANTHER" id="PTHR42847:SF4">
    <property type="entry name" value="ALKANESULFONATE MONOOXYGENASE-RELATED"/>
    <property type="match status" value="1"/>
</dbReference>
<evidence type="ECO:0000256" key="4">
    <source>
        <dbReference type="ARBA" id="ARBA00023033"/>
    </source>
</evidence>
<organism evidence="6 7">
    <name type="scientific">Mycobacterium cookii</name>
    <dbReference type="NCBI Taxonomy" id="1775"/>
    <lineage>
        <taxon>Bacteria</taxon>
        <taxon>Bacillati</taxon>
        <taxon>Actinomycetota</taxon>
        <taxon>Actinomycetes</taxon>
        <taxon>Mycobacteriales</taxon>
        <taxon>Mycobacteriaceae</taxon>
        <taxon>Mycobacterium</taxon>
    </lineage>
</organism>
<evidence type="ECO:0000256" key="1">
    <source>
        <dbReference type="ARBA" id="ARBA00022630"/>
    </source>
</evidence>
<gene>
    <name evidence="6" type="ORF">MCOO_29990</name>
</gene>
<dbReference type="InterPro" id="IPR019923">
    <property type="entry name" value="Lucif-like_OxRdtase_MSMEG_2516"/>
</dbReference>
<keyword evidence="2" id="KW-0288">FMN</keyword>
<dbReference type="KEGG" id="mcoo:MCOO_29990"/>
<protein>
    <submittedName>
        <fullName evidence="6">LLM class F420-dependent oxidoreductase</fullName>
    </submittedName>
</protein>
<evidence type="ECO:0000256" key="3">
    <source>
        <dbReference type="ARBA" id="ARBA00023002"/>
    </source>
</evidence>
<dbReference type="RefSeq" id="WP_163777116.1">
    <property type="nucleotide sequence ID" value="NZ_AP022569.1"/>
</dbReference>
<reference evidence="6 7" key="1">
    <citation type="journal article" date="2019" name="Emerg. Microbes Infect.">
        <title>Comprehensive subspecies identification of 175 nontuberculous mycobacteria species based on 7547 genomic profiles.</title>
        <authorList>
            <person name="Matsumoto Y."/>
            <person name="Kinjo T."/>
            <person name="Motooka D."/>
            <person name="Nabeya D."/>
            <person name="Jung N."/>
            <person name="Uechi K."/>
            <person name="Horii T."/>
            <person name="Iida T."/>
            <person name="Fujita J."/>
            <person name="Nakamura S."/>
        </authorList>
    </citation>
    <scope>NUCLEOTIDE SEQUENCE [LARGE SCALE GENOMIC DNA]</scope>
    <source>
        <strain evidence="6 7">JCM 12404</strain>
    </source>
</reference>
<dbReference type="AlphaFoldDB" id="A0A7I7KYV0"/>
<proteinExistence type="predicted"/>
<accession>A0A7I7KYV0</accession>
<evidence type="ECO:0000259" key="5">
    <source>
        <dbReference type="Pfam" id="PF00296"/>
    </source>
</evidence>
<keyword evidence="4" id="KW-0503">Monooxygenase</keyword>
<keyword evidence="1" id="KW-0285">Flavoprotein</keyword>
<dbReference type="InterPro" id="IPR036661">
    <property type="entry name" value="Luciferase-like_sf"/>
</dbReference>
<evidence type="ECO:0000313" key="7">
    <source>
        <dbReference type="Proteomes" id="UP000465866"/>
    </source>
</evidence>
<dbReference type="PANTHER" id="PTHR42847">
    <property type="entry name" value="ALKANESULFONATE MONOOXYGENASE"/>
    <property type="match status" value="1"/>
</dbReference>
<evidence type="ECO:0000256" key="2">
    <source>
        <dbReference type="ARBA" id="ARBA00022643"/>
    </source>
</evidence>
<sequence>MPSTLPFRFGVLAEVTPTMSAWRDQARMAESLGYSTLYISDHLDAQFGPLVAATVAAEATSTLHVGFGVLNNDLRNPVVVAKEIATLGLAAEERVEVGFGAGWLRSDYEQAGIAYDKPAVRVDRLAESLAVMKTLWSEGKSTYTGTYYTVQDARCDPRPALPPRVIVGGGSKRILTVAAEHADTVGVNTSLASGVKGGDLASQASFEHFDRCLSWVRDGAGDRFNAIELQIVAFATRVVASQRAAARTATMLGFPGEDALELPIVLIGTEDELCERLLKRRERWGFTNIVIGAEAMESFAPVVARLAGS</sequence>
<feature type="domain" description="Luciferase-like" evidence="5">
    <location>
        <begin position="13"/>
        <end position="189"/>
    </location>
</feature>
<name>A0A7I7KYV0_9MYCO</name>
<keyword evidence="7" id="KW-1185">Reference proteome</keyword>
<dbReference type="InterPro" id="IPR011251">
    <property type="entry name" value="Luciferase-like_dom"/>
</dbReference>
<dbReference type="EMBL" id="AP022569">
    <property type="protein sequence ID" value="BBX46984.1"/>
    <property type="molecule type" value="Genomic_DNA"/>
</dbReference>
<dbReference type="SUPFAM" id="SSF51679">
    <property type="entry name" value="Bacterial luciferase-like"/>
    <property type="match status" value="1"/>
</dbReference>
<dbReference type="GO" id="GO:0008726">
    <property type="term" value="F:alkanesulfonate monooxygenase activity"/>
    <property type="evidence" value="ECO:0007669"/>
    <property type="project" value="TreeGrafter"/>
</dbReference>
<evidence type="ECO:0000313" key="6">
    <source>
        <dbReference type="EMBL" id="BBX46984.1"/>
    </source>
</evidence>